<dbReference type="Proteomes" id="UP001295423">
    <property type="component" value="Unassembled WGS sequence"/>
</dbReference>
<comment type="caution">
    <text evidence="1">The sequence shown here is derived from an EMBL/GenBank/DDBJ whole genome shotgun (WGS) entry which is preliminary data.</text>
</comment>
<reference evidence="1" key="1">
    <citation type="submission" date="2023-08" db="EMBL/GenBank/DDBJ databases">
        <authorList>
            <person name="Audoor S."/>
            <person name="Bilcke G."/>
        </authorList>
    </citation>
    <scope>NUCLEOTIDE SEQUENCE</scope>
</reference>
<accession>A0AAD2JLT5</accession>
<protein>
    <submittedName>
        <fullName evidence="1">Uncharacterized protein</fullName>
    </submittedName>
</protein>
<gene>
    <name evidence="1" type="ORF">CYCCA115_LOCUS19733</name>
</gene>
<keyword evidence="2" id="KW-1185">Reference proteome</keyword>
<evidence type="ECO:0000313" key="1">
    <source>
        <dbReference type="EMBL" id="CAJ1962536.1"/>
    </source>
</evidence>
<evidence type="ECO:0000313" key="2">
    <source>
        <dbReference type="Proteomes" id="UP001295423"/>
    </source>
</evidence>
<dbReference type="EMBL" id="CAKOGP040002111">
    <property type="protein sequence ID" value="CAJ1962536.1"/>
    <property type="molecule type" value="Genomic_DNA"/>
</dbReference>
<dbReference type="AlphaFoldDB" id="A0AAD2JLT5"/>
<sequence length="162" mass="18200">MKSQLIEISGGYILNQATQLNHLAANEFQLQNNSDRTCLRKKPRIGLDFVEQVSFFRSIDILVASHGAQLTGVAFKNARCSHLVELFPKGYAIPDFFGSLAINSGKKYSYLYMSENSFRTEQSVAFADRRQARSVNLCPSPSMMTSILGELSDSWRTCCEEK</sequence>
<name>A0AAD2JLT5_9STRA</name>
<organism evidence="1 2">
    <name type="scientific">Cylindrotheca closterium</name>
    <dbReference type="NCBI Taxonomy" id="2856"/>
    <lineage>
        <taxon>Eukaryota</taxon>
        <taxon>Sar</taxon>
        <taxon>Stramenopiles</taxon>
        <taxon>Ochrophyta</taxon>
        <taxon>Bacillariophyta</taxon>
        <taxon>Bacillariophyceae</taxon>
        <taxon>Bacillariophycidae</taxon>
        <taxon>Bacillariales</taxon>
        <taxon>Bacillariaceae</taxon>
        <taxon>Cylindrotheca</taxon>
    </lineage>
</organism>
<proteinExistence type="predicted"/>